<comment type="caution">
    <text evidence="1">The sequence shown here is derived from an EMBL/GenBank/DDBJ whole genome shotgun (WGS) entry which is preliminary data.</text>
</comment>
<evidence type="ECO:0000313" key="1">
    <source>
        <dbReference type="EMBL" id="KKM71131.1"/>
    </source>
</evidence>
<dbReference type="AlphaFoldDB" id="A0A0F9K915"/>
<organism evidence="1">
    <name type="scientific">marine sediment metagenome</name>
    <dbReference type="NCBI Taxonomy" id="412755"/>
    <lineage>
        <taxon>unclassified sequences</taxon>
        <taxon>metagenomes</taxon>
        <taxon>ecological metagenomes</taxon>
    </lineage>
</organism>
<sequence length="189" mass="19573">MNSGTTADDGTCMSAISAAIKGALVSDGTMSFELRIRSAAVTGVVLAGFTSAECVSDTVPIASVLALVVDQVDGGSESMAVHIRDDDATTATEWQAISAIADAEGANALEVLLGVVTAADTYVVLRVEIDALGNAYFYVDGTLLHAEPLAVTTTARMIPILHLMESTVNAGAVISFIDYWEFVQARPSG</sequence>
<protein>
    <submittedName>
        <fullName evidence="1">Uncharacterized protein</fullName>
    </submittedName>
</protein>
<gene>
    <name evidence="1" type="ORF">LCGC14_1433710</name>
</gene>
<proteinExistence type="predicted"/>
<dbReference type="EMBL" id="LAZR01009693">
    <property type="protein sequence ID" value="KKM71131.1"/>
    <property type="molecule type" value="Genomic_DNA"/>
</dbReference>
<name>A0A0F9K915_9ZZZZ</name>
<accession>A0A0F9K915</accession>
<reference evidence="1" key="1">
    <citation type="journal article" date="2015" name="Nature">
        <title>Complex archaea that bridge the gap between prokaryotes and eukaryotes.</title>
        <authorList>
            <person name="Spang A."/>
            <person name="Saw J.H."/>
            <person name="Jorgensen S.L."/>
            <person name="Zaremba-Niedzwiedzka K."/>
            <person name="Martijn J."/>
            <person name="Lind A.E."/>
            <person name="van Eijk R."/>
            <person name="Schleper C."/>
            <person name="Guy L."/>
            <person name="Ettema T.J."/>
        </authorList>
    </citation>
    <scope>NUCLEOTIDE SEQUENCE</scope>
</reference>